<evidence type="ECO:0000256" key="4">
    <source>
        <dbReference type="ARBA" id="ARBA00022737"/>
    </source>
</evidence>
<accession>A0A895XWQ8</accession>
<dbReference type="AlphaFoldDB" id="A0A895XWQ8"/>
<keyword evidence="3" id="KW-0808">Transferase</keyword>
<feature type="region of interest" description="Disordered" evidence="11">
    <location>
        <begin position="289"/>
        <end position="463"/>
    </location>
</feature>
<dbReference type="PROSITE" id="PS50011">
    <property type="entry name" value="PROTEIN_KINASE_DOM"/>
    <property type="match status" value="1"/>
</dbReference>
<keyword evidence="6 15" id="KW-0418">Kinase</keyword>
<dbReference type="FunFam" id="3.30.200.20:FF:000035">
    <property type="entry name" value="Serine/threonine protein kinase Stk1"/>
    <property type="match status" value="1"/>
</dbReference>
<feature type="transmembrane region" description="Helical" evidence="12">
    <location>
        <begin position="520"/>
        <end position="541"/>
    </location>
</feature>
<dbReference type="KEGG" id="nav:JQS30_03875"/>
<gene>
    <name evidence="15" type="ORF">JQS30_03875</name>
</gene>
<evidence type="ECO:0000259" key="14">
    <source>
        <dbReference type="PROSITE" id="PS51178"/>
    </source>
</evidence>
<dbReference type="Gene3D" id="3.30.200.20">
    <property type="entry name" value="Phosphorylase Kinase, domain 1"/>
    <property type="match status" value="1"/>
</dbReference>
<dbReference type="GO" id="GO:0004674">
    <property type="term" value="F:protein serine/threonine kinase activity"/>
    <property type="evidence" value="ECO:0007669"/>
    <property type="project" value="UniProtKB-KW"/>
</dbReference>
<dbReference type="InterPro" id="IPR008271">
    <property type="entry name" value="Ser/Thr_kinase_AS"/>
</dbReference>
<dbReference type="InterPro" id="IPR005543">
    <property type="entry name" value="PASTA_dom"/>
</dbReference>
<feature type="domain" description="Protein kinase" evidence="13">
    <location>
        <begin position="11"/>
        <end position="272"/>
    </location>
</feature>
<proteinExistence type="predicted"/>
<feature type="binding site" evidence="10">
    <location>
        <position position="40"/>
    </location>
    <ligand>
        <name>ATP</name>
        <dbReference type="ChEBI" id="CHEBI:30616"/>
    </ligand>
</feature>
<dbReference type="SMART" id="SM00220">
    <property type="entry name" value="S_TKc"/>
    <property type="match status" value="1"/>
</dbReference>
<dbReference type="Gene3D" id="3.30.10.20">
    <property type="match status" value="1"/>
</dbReference>
<dbReference type="InterPro" id="IPR011009">
    <property type="entry name" value="Kinase-like_dom_sf"/>
</dbReference>
<evidence type="ECO:0000256" key="11">
    <source>
        <dbReference type="SAM" id="MobiDB-lite"/>
    </source>
</evidence>
<dbReference type="PANTHER" id="PTHR43289">
    <property type="entry name" value="MITOGEN-ACTIVATED PROTEIN KINASE KINASE KINASE 20-RELATED"/>
    <property type="match status" value="1"/>
</dbReference>
<dbReference type="EMBL" id="CP070496">
    <property type="protein sequence ID" value="QSB06068.1"/>
    <property type="molecule type" value="Genomic_DNA"/>
</dbReference>
<evidence type="ECO:0000256" key="9">
    <source>
        <dbReference type="ARBA" id="ARBA00048679"/>
    </source>
</evidence>
<dbReference type="Pfam" id="PF03793">
    <property type="entry name" value="PASTA"/>
    <property type="match status" value="1"/>
</dbReference>
<dbReference type="FunFam" id="1.10.510.10:FF:000021">
    <property type="entry name" value="Serine/threonine protein kinase"/>
    <property type="match status" value="1"/>
</dbReference>
<dbReference type="CDD" id="cd14014">
    <property type="entry name" value="STKc_PknB_like"/>
    <property type="match status" value="1"/>
</dbReference>
<keyword evidence="12" id="KW-0812">Transmembrane</keyword>
<evidence type="ECO:0000256" key="10">
    <source>
        <dbReference type="PROSITE-ProRule" id="PRU10141"/>
    </source>
</evidence>
<dbReference type="Gene3D" id="1.10.510.10">
    <property type="entry name" value="Transferase(Phosphotransferase) domain 1"/>
    <property type="match status" value="1"/>
</dbReference>
<dbReference type="PROSITE" id="PS00107">
    <property type="entry name" value="PROTEIN_KINASE_ATP"/>
    <property type="match status" value="1"/>
</dbReference>
<keyword evidence="7 10" id="KW-0067">ATP-binding</keyword>
<evidence type="ECO:0000256" key="6">
    <source>
        <dbReference type="ARBA" id="ARBA00022777"/>
    </source>
</evidence>
<dbReference type="RefSeq" id="WP_213172079.1">
    <property type="nucleotide sequence ID" value="NZ_CP070496.1"/>
</dbReference>
<dbReference type="PROSITE" id="PS51178">
    <property type="entry name" value="PASTA"/>
    <property type="match status" value="1"/>
</dbReference>
<organism evidence="15 16">
    <name type="scientific">Natronoglycomyces albus</name>
    <dbReference type="NCBI Taxonomy" id="2811108"/>
    <lineage>
        <taxon>Bacteria</taxon>
        <taxon>Bacillati</taxon>
        <taxon>Actinomycetota</taxon>
        <taxon>Actinomycetes</taxon>
        <taxon>Glycomycetales</taxon>
        <taxon>Glycomycetaceae</taxon>
        <taxon>Natronoglycomyces</taxon>
    </lineage>
</organism>
<reference evidence="15" key="1">
    <citation type="submission" date="2021-02" db="EMBL/GenBank/DDBJ databases">
        <title>Natronoglycomyces albus gen. nov., sp. nov, a haloalkaliphilic actinobacterium from a soda solonchak soil.</title>
        <authorList>
            <person name="Sorokin D.Y."/>
            <person name="Khijniak T.V."/>
            <person name="Zakharycheva A.P."/>
            <person name="Boueva O.V."/>
            <person name="Ariskina E.V."/>
            <person name="Hahnke R.L."/>
            <person name="Bunk B."/>
            <person name="Sproer C."/>
            <person name="Schumann P."/>
            <person name="Evtushenko L.I."/>
            <person name="Kublanov I.V."/>
        </authorList>
    </citation>
    <scope>NUCLEOTIDE SEQUENCE</scope>
    <source>
        <strain evidence="15">DSM 106290</strain>
    </source>
</reference>
<evidence type="ECO:0000256" key="1">
    <source>
        <dbReference type="ARBA" id="ARBA00012513"/>
    </source>
</evidence>
<keyword evidence="16" id="KW-1185">Reference proteome</keyword>
<evidence type="ECO:0000256" key="7">
    <source>
        <dbReference type="ARBA" id="ARBA00022840"/>
    </source>
</evidence>
<dbReference type="InterPro" id="IPR000719">
    <property type="entry name" value="Prot_kinase_dom"/>
</dbReference>
<evidence type="ECO:0000256" key="3">
    <source>
        <dbReference type="ARBA" id="ARBA00022679"/>
    </source>
</evidence>
<evidence type="ECO:0000256" key="12">
    <source>
        <dbReference type="SAM" id="Phobius"/>
    </source>
</evidence>
<dbReference type="InterPro" id="IPR017441">
    <property type="entry name" value="Protein_kinase_ATP_BS"/>
</dbReference>
<dbReference type="Pfam" id="PF00069">
    <property type="entry name" value="Pkinase"/>
    <property type="match status" value="1"/>
</dbReference>
<keyword evidence="12" id="KW-0472">Membrane</keyword>
<dbReference type="GO" id="GO:0045717">
    <property type="term" value="P:negative regulation of fatty acid biosynthetic process"/>
    <property type="evidence" value="ECO:0007669"/>
    <property type="project" value="UniProtKB-ARBA"/>
</dbReference>
<keyword evidence="5 10" id="KW-0547">Nucleotide-binding</keyword>
<comment type="catalytic activity">
    <reaction evidence="9">
        <text>L-seryl-[protein] + ATP = O-phospho-L-seryl-[protein] + ADP + H(+)</text>
        <dbReference type="Rhea" id="RHEA:17989"/>
        <dbReference type="Rhea" id="RHEA-COMP:9863"/>
        <dbReference type="Rhea" id="RHEA-COMP:11604"/>
        <dbReference type="ChEBI" id="CHEBI:15378"/>
        <dbReference type="ChEBI" id="CHEBI:29999"/>
        <dbReference type="ChEBI" id="CHEBI:30616"/>
        <dbReference type="ChEBI" id="CHEBI:83421"/>
        <dbReference type="ChEBI" id="CHEBI:456216"/>
        <dbReference type="EC" id="2.7.11.1"/>
    </reaction>
</comment>
<dbReference type="SMART" id="SM00740">
    <property type="entry name" value="PASTA"/>
    <property type="match status" value="1"/>
</dbReference>
<feature type="region of interest" description="Disordered" evidence="11">
    <location>
        <begin position="481"/>
        <end position="515"/>
    </location>
</feature>
<sequence>MKVGDVLDGRYRIERRIGGGGMGNVWEGVDTLLGRTVAIKVLLASLADDSGFRERFRREARAIAILQGPGIVEVYDYGEIETEDSTIAYLIMQYIDGKPLSRLLSMWGRLPESQALPIIAGVADALHTAHESGIVHRDVKPGNILVRDDGSVVLVDFGIARSTENLTLTTTGVVLGTVTYMSPEQAAGENLTPHSDIYSLGVVAHQCLAGSPPFRADTPLGVLSAHLRNEPPALPADVPTQVGTVIRRSLMKEPSNRWPDAASFAAACRAVMSDAVAALNGPQMTLAHLGSSSSMPTPATNTPQVSGYAPSAPHGRGHSGMHSDLPEGHPSAPSHLASPGRHARDLSGYHSAPNVPIDAPYGGLPSGPLTDHDSTPASASPSSHALGGHNSPASGVLAHSLPHHSQPSFNPSAPPSNAHLDGYGGRGPATGNVPLFNPPYPSPPPTGSPAWETGETPLDVTGASPSLTEVSKAVPVAAAGRTTTAFPSGPTETLSTLADPVTTPRDDEEDEEAPPPKRRLWLIVLIIIALLGGAGTIAAIAPWERPLRTEVEPSGETGENTEGDPASVEENPQPPVATDSVEEIAGDDPTETPSPTPSDESSPTTSPDLSPTPSNSDTSSPTPSPTPSEEPDPTTTVPDVVDRSESEARQRIEEAALNPRVHYRGEGDVKCSVVTQYPRPGTEVDEDTSVSVTVKRAEDEDDC</sequence>
<evidence type="ECO:0000256" key="8">
    <source>
        <dbReference type="ARBA" id="ARBA00047899"/>
    </source>
</evidence>
<dbReference type="SUPFAM" id="SSF54184">
    <property type="entry name" value="Penicillin-binding protein 2x (pbp-2x), c-terminal domain"/>
    <property type="match status" value="1"/>
</dbReference>
<dbReference type="GO" id="GO:0005524">
    <property type="term" value="F:ATP binding"/>
    <property type="evidence" value="ECO:0007669"/>
    <property type="project" value="UniProtKB-UniRule"/>
</dbReference>
<feature type="region of interest" description="Disordered" evidence="11">
    <location>
        <begin position="548"/>
        <end position="648"/>
    </location>
</feature>
<feature type="region of interest" description="Disordered" evidence="11">
    <location>
        <begin position="678"/>
        <end position="703"/>
    </location>
</feature>
<feature type="domain" description="PASTA" evidence="14">
    <location>
        <begin position="632"/>
        <end position="696"/>
    </location>
</feature>
<feature type="compositionally biased region" description="Low complexity" evidence="11">
    <location>
        <begin position="591"/>
        <end position="621"/>
    </location>
</feature>
<evidence type="ECO:0000313" key="15">
    <source>
        <dbReference type="EMBL" id="QSB06068.1"/>
    </source>
</evidence>
<feature type="compositionally biased region" description="Polar residues" evidence="11">
    <location>
        <begin position="290"/>
        <end position="305"/>
    </location>
</feature>
<feature type="compositionally biased region" description="Acidic residues" evidence="11">
    <location>
        <begin position="580"/>
        <end position="590"/>
    </location>
</feature>
<evidence type="ECO:0000256" key="2">
    <source>
        <dbReference type="ARBA" id="ARBA00022527"/>
    </source>
</evidence>
<name>A0A895XWQ8_9ACTN</name>
<evidence type="ECO:0000259" key="13">
    <source>
        <dbReference type="PROSITE" id="PS50011"/>
    </source>
</evidence>
<feature type="compositionally biased region" description="Low complexity" evidence="11">
    <location>
        <begin position="375"/>
        <end position="384"/>
    </location>
</feature>
<keyword evidence="2 15" id="KW-0723">Serine/threonine-protein kinase</keyword>
<dbReference type="PROSITE" id="PS00108">
    <property type="entry name" value="PROTEIN_KINASE_ST"/>
    <property type="match status" value="1"/>
</dbReference>
<dbReference type="PANTHER" id="PTHR43289:SF6">
    <property type="entry name" value="SERINE_THREONINE-PROTEIN KINASE NEKL-3"/>
    <property type="match status" value="1"/>
</dbReference>
<comment type="catalytic activity">
    <reaction evidence="8">
        <text>L-threonyl-[protein] + ATP = O-phospho-L-threonyl-[protein] + ADP + H(+)</text>
        <dbReference type="Rhea" id="RHEA:46608"/>
        <dbReference type="Rhea" id="RHEA-COMP:11060"/>
        <dbReference type="Rhea" id="RHEA-COMP:11605"/>
        <dbReference type="ChEBI" id="CHEBI:15378"/>
        <dbReference type="ChEBI" id="CHEBI:30013"/>
        <dbReference type="ChEBI" id="CHEBI:30616"/>
        <dbReference type="ChEBI" id="CHEBI:61977"/>
        <dbReference type="ChEBI" id="CHEBI:456216"/>
        <dbReference type="EC" id="2.7.11.1"/>
    </reaction>
</comment>
<dbReference type="CDD" id="cd06577">
    <property type="entry name" value="PASTA_pknB"/>
    <property type="match status" value="1"/>
</dbReference>
<evidence type="ECO:0000256" key="5">
    <source>
        <dbReference type="ARBA" id="ARBA00022741"/>
    </source>
</evidence>
<keyword evidence="4" id="KW-0677">Repeat</keyword>
<feature type="compositionally biased region" description="Pro residues" evidence="11">
    <location>
        <begin position="436"/>
        <end position="447"/>
    </location>
</feature>
<protein>
    <recommendedName>
        <fullName evidence="1">non-specific serine/threonine protein kinase</fullName>
        <ecNumber evidence="1">2.7.11.1</ecNumber>
    </recommendedName>
</protein>
<dbReference type="Proteomes" id="UP000662939">
    <property type="component" value="Chromosome"/>
</dbReference>
<feature type="compositionally biased region" description="Polar residues" evidence="11">
    <location>
        <begin position="481"/>
        <end position="496"/>
    </location>
</feature>
<dbReference type="EC" id="2.7.11.1" evidence="1"/>
<dbReference type="SUPFAM" id="SSF56112">
    <property type="entry name" value="Protein kinase-like (PK-like)"/>
    <property type="match status" value="1"/>
</dbReference>
<keyword evidence="12" id="KW-1133">Transmembrane helix</keyword>
<evidence type="ECO:0000313" key="16">
    <source>
        <dbReference type="Proteomes" id="UP000662939"/>
    </source>
</evidence>
<feature type="compositionally biased region" description="Low complexity" evidence="11">
    <location>
        <begin position="405"/>
        <end position="418"/>
    </location>
</feature>